<gene>
    <name evidence="3" type="ORF">ACFPJA_16140</name>
</gene>
<comment type="caution">
    <text evidence="3">The sequence shown here is derived from an EMBL/GenBank/DDBJ whole genome shotgun (WGS) entry which is preliminary data.</text>
</comment>
<feature type="region of interest" description="Disordered" evidence="1">
    <location>
        <begin position="39"/>
        <end position="97"/>
    </location>
</feature>
<dbReference type="RefSeq" id="WP_122106799.1">
    <property type="nucleotide sequence ID" value="NZ_JBHSKV010000023.1"/>
</dbReference>
<dbReference type="InterPro" id="IPR013783">
    <property type="entry name" value="Ig-like_fold"/>
</dbReference>
<keyword evidence="4" id="KW-1185">Reference proteome</keyword>
<keyword evidence="2" id="KW-1133">Transmembrane helix</keyword>
<evidence type="ECO:0000256" key="1">
    <source>
        <dbReference type="SAM" id="MobiDB-lite"/>
    </source>
</evidence>
<proteinExistence type="predicted"/>
<dbReference type="AlphaFoldDB" id="A0ABD5QVU4"/>
<sequence>MNARTVLVALVSVTLLTSGTAGLAVAAATGSGATASAPLDAGSGGEATNPGGSAVTPQQSGGLIRGSPDLAVSTSDPTLTPGRTNTVPLQVTNDGDLDLGTSEARAVVTTARNVRVEADAEETPLTVETGTLAIGSVTEDRPGEAPIAVSVPEDVDEGTYTIDVEVEYSYTYQQSGGVTIDRERTLSTEVDVEVDDDARFEITNATTDATVGGEGTVEAEVRNVGADAARDLTVVLESSSPQVGIGGGSSDTARIDEIAPNETRTVRYDVGFTPGASVREYLLDGTVTFETPEGYERADEGPSVGVTPRPEQRFGVDDVESDLYVGEQGTVYGTVTNEGPNEARNVVVRFAGGSSNVIPRESAVAVGTLAAGESGSFRFPLEINGEAKPIDRSSDLVVQYRNDENEPRAYEDVELLYSVEPQRDQFRLEVEEREVEAGGSVEMDVEVTNNLDETVTDVEARLFADSPLESDDDEAFAASLEPGESTTMTFDLSAESSGVAKTYPVSFDFRYDDADGNSQLSDTTRVPVTVVQAEESSRLSGIGTVPLVLGVLALVAVLGAGIYLTQRE</sequence>
<evidence type="ECO:0000313" key="4">
    <source>
        <dbReference type="Proteomes" id="UP001596145"/>
    </source>
</evidence>
<feature type="transmembrane region" description="Helical" evidence="2">
    <location>
        <begin position="545"/>
        <end position="564"/>
    </location>
</feature>
<accession>A0ABD5QVU4</accession>
<dbReference type="Gene3D" id="2.60.40.10">
    <property type="entry name" value="Immunoglobulins"/>
    <property type="match status" value="3"/>
</dbReference>
<dbReference type="PANTHER" id="PTHR35902">
    <property type="entry name" value="S-LAYER DOMAIN-LIKE PROTEIN-RELATED"/>
    <property type="match status" value="1"/>
</dbReference>
<evidence type="ECO:0000313" key="3">
    <source>
        <dbReference type="EMBL" id="MFC5136240.1"/>
    </source>
</evidence>
<dbReference type="PANTHER" id="PTHR35902:SF3">
    <property type="entry name" value="NPCBM-ASSOCIATED, NEW3 DOMAIN OF ALPHA-GALACTOSIDASE"/>
    <property type="match status" value="1"/>
</dbReference>
<keyword evidence="2" id="KW-0472">Membrane</keyword>
<dbReference type="Proteomes" id="UP001596145">
    <property type="component" value="Unassembled WGS sequence"/>
</dbReference>
<reference evidence="3 4" key="1">
    <citation type="journal article" date="2019" name="Int. J. Syst. Evol. Microbiol.">
        <title>The Global Catalogue of Microorganisms (GCM) 10K type strain sequencing project: providing services to taxonomists for standard genome sequencing and annotation.</title>
        <authorList>
            <consortium name="The Broad Institute Genomics Platform"/>
            <consortium name="The Broad Institute Genome Sequencing Center for Infectious Disease"/>
            <person name="Wu L."/>
            <person name="Ma J."/>
        </authorList>
    </citation>
    <scope>NUCLEOTIDE SEQUENCE [LARGE SCALE GENOMIC DNA]</scope>
    <source>
        <strain evidence="3 4">CGMCC 1.16026</strain>
    </source>
</reference>
<evidence type="ECO:0000256" key="2">
    <source>
        <dbReference type="SAM" id="Phobius"/>
    </source>
</evidence>
<organism evidence="3 4">
    <name type="scientific">Halorubrum glutamatedens</name>
    <dbReference type="NCBI Taxonomy" id="2707018"/>
    <lineage>
        <taxon>Archaea</taxon>
        <taxon>Methanobacteriati</taxon>
        <taxon>Methanobacteriota</taxon>
        <taxon>Stenosarchaea group</taxon>
        <taxon>Halobacteria</taxon>
        <taxon>Halobacteriales</taxon>
        <taxon>Haloferacaceae</taxon>
        <taxon>Halorubrum</taxon>
    </lineage>
</organism>
<feature type="compositionally biased region" description="Polar residues" evidence="1">
    <location>
        <begin position="72"/>
        <end position="93"/>
    </location>
</feature>
<protein>
    <submittedName>
        <fullName evidence="3">COG1361 S-layer family protein</fullName>
    </submittedName>
</protein>
<keyword evidence="2" id="KW-0812">Transmembrane</keyword>
<dbReference type="EMBL" id="JBHSKV010000023">
    <property type="protein sequence ID" value="MFC5136240.1"/>
    <property type="molecule type" value="Genomic_DNA"/>
</dbReference>
<name>A0ABD5QVU4_9EURY</name>
<feature type="region of interest" description="Disordered" evidence="1">
    <location>
        <begin position="293"/>
        <end position="312"/>
    </location>
</feature>